<keyword evidence="4" id="KW-1185">Reference proteome</keyword>
<evidence type="ECO:0000256" key="1">
    <source>
        <dbReference type="SAM" id="MobiDB-lite"/>
    </source>
</evidence>
<dbReference type="InterPro" id="IPR010982">
    <property type="entry name" value="Lambda_DNA-bd_dom_sf"/>
</dbReference>
<reference evidence="4" key="1">
    <citation type="journal article" date="2019" name="Int. J. Syst. Evol. Microbiol.">
        <title>The Global Catalogue of Microorganisms (GCM) 10K type strain sequencing project: providing services to taxonomists for standard genome sequencing and annotation.</title>
        <authorList>
            <consortium name="The Broad Institute Genomics Platform"/>
            <consortium name="The Broad Institute Genome Sequencing Center for Infectious Disease"/>
            <person name="Wu L."/>
            <person name="Ma J."/>
        </authorList>
    </citation>
    <scope>NUCLEOTIDE SEQUENCE [LARGE SCALE GENOMIC DNA]</scope>
    <source>
        <strain evidence="4">JCM 3399</strain>
    </source>
</reference>
<proteinExistence type="predicted"/>
<feature type="domain" description="DUF5753" evidence="2">
    <location>
        <begin position="92"/>
        <end position="209"/>
    </location>
</feature>
<accession>A0ABQ2VDH9</accession>
<sequence length="262" mass="28567">MRREIDPASSMAALFGTRLRKVRPAARLTQTALGEAVRTHSTRINQVERCTGAKPTPELARAPDGTVGADDLLVELWPFVYRETSPDWAEVFMARSARAVVIRQYAASVVPGLPQTEAHARAVLSVGRTLRSAEQLEERLDSRLMRQRRLRQPDGPVSRVVLDESILLRPVGGPDVMRAQLARLLETADDPRITVQVLPFSSGAHGAVGRIHDASDTAGRARVRLRRKLRMRSTRGRAGGSGHLCGDVRPSSGSGPAAEHVT</sequence>
<feature type="region of interest" description="Disordered" evidence="1">
    <location>
        <begin position="228"/>
        <end position="262"/>
    </location>
</feature>
<dbReference type="Pfam" id="PF19054">
    <property type="entry name" value="DUF5753"/>
    <property type="match status" value="1"/>
</dbReference>
<evidence type="ECO:0000313" key="4">
    <source>
        <dbReference type="Proteomes" id="UP000654471"/>
    </source>
</evidence>
<dbReference type="InterPro" id="IPR043917">
    <property type="entry name" value="DUF5753"/>
</dbReference>
<comment type="caution">
    <text evidence="3">The sequence shown here is derived from an EMBL/GenBank/DDBJ whole genome shotgun (WGS) entry which is preliminary data.</text>
</comment>
<dbReference type="Proteomes" id="UP000654471">
    <property type="component" value="Unassembled WGS sequence"/>
</dbReference>
<evidence type="ECO:0000259" key="2">
    <source>
        <dbReference type="Pfam" id="PF19054"/>
    </source>
</evidence>
<dbReference type="EMBL" id="BMRP01000018">
    <property type="protein sequence ID" value="GGU77608.1"/>
    <property type="molecule type" value="Genomic_DNA"/>
</dbReference>
<organism evidence="3 4">
    <name type="scientific">Streptomyces albospinus</name>
    <dbReference type="NCBI Taxonomy" id="285515"/>
    <lineage>
        <taxon>Bacteria</taxon>
        <taxon>Bacillati</taxon>
        <taxon>Actinomycetota</taxon>
        <taxon>Actinomycetes</taxon>
        <taxon>Kitasatosporales</taxon>
        <taxon>Streptomycetaceae</taxon>
        <taxon>Streptomyces</taxon>
    </lineage>
</organism>
<name>A0ABQ2VDH9_9ACTN</name>
<evidence type="ECO:0000313" key="3">
    <source>
        <dbReference type="EMBL" id="GGU77608.1"/>
    </source>
</evidence>
<dbReference type="Gene3D" id="1.10.260.40">
    <property type="entry name" value="lambda repressor-like DNA-binding domains"/>
    <property type="match status" value="1"/>
</dbReference>
<gene>
    <name evidence="3" type="ORF">GCM10010211_49420</name>
</gene>
<protein>
    <recommendedName>
        <fullName evidence="2">DUF5753 domain-containing protein</fullName>
    </recommendedName>
</protein>